<accession>A0ABM4TT11</accession>
<feature type="region of interest" description="Disordered" evidence="2">
    <location>
        <begin position="1"/>
        <end position="24"/>
    </location>
</feature>
<evidence type="ECO:0000313" key="5">
    <source>
        <dbReference type="RefSeq" id="XP_070853106.1"/>
    </source>
</evidence>
<name>A0ABM4TT11_DROSZ</name>
<dbReference type="GeneID" id="139353281"/>
<proteinExistence type="predicted"/>
<evidence type="ECO:0000256" key="2">
    <source>
        <dbReference type="SAM" id="MobiDB-lite"/>
    </source>
</evidence>
<feature type="compositionally biased region" description="Polar residues" evidence="2">
    <location>
        <begin position="1"/>
        <end position="22"/>
    </location>
</feature>
<dbReference type="InterPro" id="IPR036875">
    <property type="entry name" value="Znf_CCHC_sf"/>
</dbReference>
<keyword evidence="1" id="KW-0863">Zinc-finger</keyword>
<reference evidence="5 6" key="1">
    <citation type="submission" date="2025-05" db="UniProtKB">
        <authorList>
            <consortium name="RefSeq"/>
        </authorList>
    </citation>
    <scope>IDENTIFICATION</scope>
</reference>
<dbReference type="InterPro" id="IPR001878">
    <property type="entry name" value="Znf_CCHC"/>
</dbReference>
<dbReference type="RefSeq" id="XP_070853107.1">
    <property type="nucleotide sequence ID" value="XM_070997006.1"/>
</dbReference>
<keyword evidence="1" id="KW-0862">Zinc</keyword>
<dbReference type="SMART" id="SM00343">
    <property type="entry name" value="ZnF_C2HC"/>
    <property type="match status" value="2"/>
</dbReference>
<dbReference type="InterPro" id="IPR021109">
    <property type="entry name" value="Peptidase_aspartic_dom_sf"/>
</dbReference>
<feature type="domain" description="CCHC-type" evidence="3">
    <location>
        <begin position="286"/>
        <end position="299"/>
    </location>
</feature>
<sequence>MQEGDQQMSQPLTSEVGSAQAQRDSEWRSLLEAQNLRFIEILKTMQQPASTTTSEKSLRLPKFNPDAAEADASAWLKTADMILTEHPLEGSALVMSLSGALEGSASQWLAQISYARITWPQFQELFVQRYDDSKTPAATLLNILNGRPKSGECLSAYGSRLVTSLLTKWKSMDIEGIAVSFVLAHTSQIDTRLQRLLFTTNITNRNELQQQLKAYAYSKRSEHLASDLPTGPDRKRFKAHTPMKCHYCGISGHKMLECRKRKAEQSRPYQSFGRPLAGRDRTGVTCFKCGIVGHIATACMKGTAALSSSMNERRVDLCAVLEPKGILYQFGEAFPFFFDSGAECSLIKEKLAVKLAGKRFNNLVILKGIGTNVVHFNLQICQFNLEIMFNVVMDEHLKHDIMIGREILALGFGITMDADKFNIFKSKQINSISDETIPNYNIIYNYIIII</sequence>
<evidence type="ECO:0000313" key="6">
    <source>
        <dbReference type="RefSeq" id="XP_070853107.1"/>
    </source>
</evidence>
<dbReference type="Gene3D" id="2.40.70.10">
    <property type="entry name" value="Acid Proteases"/>
    <property type="match status" value="1"/>
</dbReference>
<organism evidence="4 6">
    <name type="scientific">Drosophila suzukii</name>
    <name type="common">Spotted-wing drosophila fruit fly</name>
    <dbReference type="NCBI Taxonomy" id="28584"/>
    <lineage>
        <taxon>Eukaryota</taxon>
        <taxon>Metazoa</taxon>
        <taxon>Ecdysozoa</taxon>
        <taxon>Arthropoda</taxon>
        <taxon>Hexapoda</taxon>
        <taxon>Insecta</taxon>
        <taxon>Pterygota</taxon>
        <taxon>Neoptera</taxon>
        <taxon>Endopterygota</taxon>
        <taxon>Diptera</taxon>
        <taxon>Brachycera</taxon>
        <taxon>Muscomorpha</taxon>
        <taxon>Ephydroidea</taxon>
        <taxon>Drosophilidae</taxon>
        <taxon>Drosophila</taxon>
        <taxon>Sophophora</taxon>
    </lineage>
</organism>
<evidence type="ECO:0000256" key="1">
    <source>
        <dbReference type="PROSITE-ProRule" id="PRU00047"/>
    </source>
</evidence>
<dbReference type="Pfam" id="PF00098">
    <property type="entry name" value="zf-CCHC"/>
    <property type="match status" value="1"/>
</dbReference>
<keyword evidence="1" id="KW-0479">Metal-binding</keyword>
<dbReference type="PROSITE" id="PS50158">
    <property type="entry name" value="ZF_CCHC"/>
    <property type="match status" value="1"/>
</dbReference>
<keyword evidence="4" id="KW-1185">Reference proteome</keyword>
<protein>
    <recommendedName>
        <fullName evidence="3">CCHC-type domain-containing protein</fullName>
    </recommendedName>
</protein>
<dbReference type="Gene3D" id="4.10.60.10">
    <property type="entry name" value="Zinc finger, CCHC-type"/>
    <property type="match status" value="1"/>
</dbReference>
<evidence type="ECO:0000259" key="3">
    <source>
        <dbReference type="PROSITE" id="PS50158"/>
    </source>
</evidence>
<dbReference type="Proteomes" id="UP001652628">
    <property type="component" value="Chromosome 3"/>
</dbReference>
<gene>
    <name evidence="5 6" type="primary">LOC139353281</name>
</gene>
<dbReference type="RefSeq" id="XP_070853106.1">
    <property type="nucleotide sequence ID" value="XM_070997005.1"/>
</dbReference>
<dbReference type="SUPFAM" id="SSF57756">
    <property type="entry name" value="Retrovirus zinc finger-like domains"/>
    <property type="match status" value="1"/>
</dbReference>
<evidence type="ECO:0000313" key="4">
    <source>
        <dbReference type="Proteomes" id="UP001652628"/>
    </source>
</evidence>